<evidence type="ECO:0000313" key="2">
    <source>
        <dbReference type="Proteomes" id="UP001161406"/>
    </source>
</evidence>
<dbReference type="Proteomes" id="UP001161406">
    <property type="component" value="Unassembled WGS sequence"/>
</dbReference>
<dbReference type="EMBL" id="BSNG01000003">
    <property type="protein sequence ID" value="GLQ11960.1"/>
    <property type="molecule type" value="Genomic_DNA"/>
</dbReference>
<gene>
    <name evidence="1" type="ORF">GCM10007913_38920</name>
</gene>
<name>A0ABQ5UJF6_9HYPH</name>
<reference evidence="1" key="2">
    <citation type="submission" date="2023-01" db="EMBL/GenBank/DDBJ databases">
        <title>Draft genome sequence of Devosia yakushimensis strain NBRC 103855.</title>
        <authorList>
            <person name="Sun Q."/>
            <person name="Mori K."/>
        </authorList>
    </citation>
    <scope>NUCLEOTIDE SEQUENCE</scope>
    <source>
        <strain evidence="1">NBRC 103855</strain>
    </source>
</reference>
<protein>
    <submittedName>
        <fullName evidence="1">Uncharacterized protein</fullName>
    </submittedName>
</protein>
<organism evidence="1 2">
    <name type="scientific">Devosia yakushimensis</name>
    <dbReference type="NCBI Taxonomy" id="470028"/>
    <lineage>
        <taxon>Bacteria</taxon>
        <taxon>Pseudomonadati</taxon>
        <taxon>Pseudomonadota</taxon>
        <taxon>Alphaproteobacteria</taxon>
        <taxon>Hyphomicrobiales</taxon>
        <taxon>Devosiaceae</taxon>
        <taxon>Devosia</taxon>
    </lineage>
</organism>
<proteinExistence type="predicted"/>
<reference evidence="1" key="1">
    <citation type="journal article" date="2014" name="Int. J. Syst. Evol. Microbiol.">
        <title>Complete genome of a new Firmicutes species belonging to the dominant human colonic microbiota ('Ruminococcus bicirculans') reveals two chromosomes and a selective capacity to utilize plant glucans.</title>
        <authorList>
            <consortium name="NISC Comparative Sequencing Program"/>
            <person name="Wegmann U."/>
            <person name="Louis P."/>
            <person name="Goesmann A."/>
            <person name="Henrissat B."/>
            <person name="Duncan S.H."/>
            <person name="Flint H.J."/>
        </authorList>
    </citation>
    <scope>NUCLEOTIDE SEQUENCE</scope>
    <source>
        <strain evidence="1">NBRC 103855</strain>
    </source>
</reference>
<comment type="caution">
    <text evidence="1">The sequence shown here is derived from an EMBL/GenBank/DDBJ whole genome shotgun (WGS) entry which is preliminary data.</text>
</comment>
<evidence type="ECO:0000313" key="1">
    <source>
        <dbReference type="EMBL" id="GLQ11960.1"/>
    </source>
</evidence>
<accession>A0ABQ5UJF6</accession>
<sequence>MVGGEGLAQEFGDAGVACLGNAPGVGGRAHHDDGNQTVGAGGVGAQLAGEGYAVQSLQVGVDDQDIKGAPLELGHGFCGIICLADIPAADGAQHAGDQ</sequence>
<keyword evidence="2" id="KW-1185">Reference proteome</keyword>